<sequence length="568" mass="65753">MDYLLKASGLVILLFLFYQLFLKNETFFKSIRSYFLIGLLIVISLPLIEVPIYVEYVANQFNNIEFVETSNQIVKDPQINWIFIISSIYLIGVLFFLLKFLFQLISLGYLIAKHPAVKEDKYYFIETSKNISPFSFFNIIIFNNEKFTSEELEQIINHEKAHAIQWHSLDTLLAHILVIVLWFNPFVWLFKKAVEQNLEYLADKYALELAENHKLYQFTLLKTSQISYCADITNNFYNSLIKKRIIMLHKNPSTNRNQWKYALLIPLLTAFVFIFNTKTIAQEKKLVQLEEVNKLKVELVIDKNSKEETLKKEQTFFEKEFNVNLTFKGIKRNSEGEITAIKITAKSKGSQANYSISGDTPINPIKISYDSENDDLQIGNGKMIHQKGYAYKIQENGNTQITKHKNNKGNYVVVTSDGENVKLHSKDDNVVVETEKIVIRKKGDKTWVDKNENKEIKVEVIKSKDGNEVVKIIEEVNEDNASEQIYIIETDDEKGKNYKVTKKENFVFIGDNEKEPLIYIDGKEASKKEMDKLAPNKIKKIEVLKGESATEKYGKKAKDGVILITTKN</sequence>
<keyword evidence="1 2" id="KW-0812">Transmembrane</keyword>
<keyword evidence="1" id="KW-1134">Transmembrane beta strand</keyword>
<feature type="transmembrane region" description="Helical" evidence="2">
    <location>
        <begin position="258"/>
        <end position="275"/>
    </location>
</feature>
<comment type="caution">
    <text evidence="4">The sequence shown here is derived from an EMBL/GenBank/DDBJ whole genome shotgun (WGS) entry which is preliminary data.</text>
</comment>
<proteinExistence type="inferred from homology"/>
<dbReference type="RefSeq" id="WP_386781406.1">
    <property type="nucleotide sequence ID" value="NZ_JBHTIC010000002.1"/>
</dbReference>
<dbReference type="InterPro" id="IPR037066">
    <property type="entry name" value="Plug_dom_sf"/>
</dbReference>
<feature type="transmembrane region" description="Helical" evidence="2">
    <location>
        <begin position="79"/>
        <end position="102"/>
    </location>
</feature>
<name>A0ABW2Z251_9FLAO</name>
<comment type="similarity">
    <text evidence="1">Belongs to the TonB-dependent receptor family.</text>
</comment>
<feature type="transmembrane region" description="Helical" evidence="2">
    <location>
        <begin position="172"/>
        <end position="190"/>
    </location>
</feature>
<feature type="transmembrane region" description="Helical" evidence="2">
    <location>
        <begin position="34"/>
        <end position="54"/>
    </location>
</feature>
<feature type="transmembrane region" description="Helical" evidence="2">
    <location>
        <begin position="6"/>
        <end position="22"/>
    </location>
</feature>
<dbReference type="InterPro" id="IPR039426">
    <property type="entry name" value="TonB-dep_rcpt-like"/>
</dbReference>
<evidence type="ECO:0000256" key="2">
    <source>
        <dbReference type="SAM" id="Phobius"/>
    </source>
</evidence>
<evidence type="ECO:0000256" key="1">
    <source>
        <dbReference type="PROSITE-ProRule" id="PRU01360"/>
    </source>
</evidence>
<dbReference type="CDD" id="cd07341">
    <property type="entry name" value="M56_BlaR1_MecR1_like"/>
    <property type="match status" value="1"/>
</dbReference>
<protein>
    <submittedName>
        <fullName evidence="4">M56 family metallopeptidase</fullName>
    </submittedName>
</protein>
<keyword evidence="1" id="KW-0998">Cell outer membrane</keyword>
<dbReference type="InterPro" id="IPR008756">
    <property type="entry name" value="Peptidase_M56"/>
</dbReference>
<dbReference type="InterPro" id="IPR052173">
    <property type="entry name" value="Beta-lactam_resp_regulator"/>
</dbReference>
<dbReference type="SUPFAM" id="SSF56935">
    <property type="entry name" value="Porins"/>
    <property type="match status" value="1"/>
</dbReference>
<evidence type="ECO:0000313" key="4">
    <source>
        <dbReference type="EMBL" id="MFD0760913.1"/>
    </source>
</evidence>
<dbReference type="Pfam" id="PF05569">
    <property type="entry name" value="Peptidase_M56"/>
    <property type="match status" value="1"/>
</dbReference>
<evidence type="ECO:0000259" key="3">
    <source>
        <dbReference type="Pfam" id="PF05569"/>
    </source>
</evidence>
<organism evidence="4 5">
    <name type="scientific">Lutibacter aestuarii</name>
    <dbReference type="NCBI Taxonomy" id="861111"/>
    <lineage>
        <taxon>Bacteria</taxon>
        <taxon>Pseudomonadati</taxon>
        <taxon>Bacteroidota</taxon>
        <taxon>Flavobacteriia</taxon>
        <taxon>Flavobacteriales</taxon>
        <taxon>Flavobacteriaceae</taxon>
        <taxon>Lutibacter</taxon>
    </lineage>
</organism>
<keyword evidence="1" id="KW-0813">Transport</keyword>
<dbReference type="Gene3D" id="2.170.130.10">
    <property type="entry name" value="TonB-dependent receptor, plug domain"/>
    <property type="match status" value="1"/>
</dbReference>
<accession>A0ABW2Z251</accession>
<feature type="domain" description="Peptidase M56" evidence="3">
    <location>
        <begin position="145"/>
        <end position="248"/>
    </location>
</feature>
<gene>
    <name evidence="4" type="ORF">ACFQZW_02335</name>
</gene>
<reference evidence="5" key="1">
    <citation type="journal article" date="2019" name="Int. J. Syst. Evol. Microbiol.">
        <title>The Global Catalogue of Microorganisms (GCM) 10K type strain sequencing project: providing services to taxonomists for standard genome sequencing and annotation.</title>
        <authorList>
            <consortium name="The Broad Institute Genomics Platform"/>
            <consortium name="The Broad Institute Genome Sequencing Center for Infectious Disease"/>
            <person name="Wu L."/>
            <person name="Ma J."/>
        </authorList>
    </citation>
    <scope>NUCLEOTIDE SEQUENCE [LARGE SCALE GENOMIC DNA]</scope>
    <source>
        <strain evidence="5">CCUG 60022</strain>
    </source>
</reference>
<dbReference type="PANTHER" id="PTHR34978">
    <property type="entry name" value="POSSIBLE SENSOR-TRANSDUCER PROTEIN BLAR"/>
    <property type="match status" value="1"/>
</dbReference>
<keyword evidence="1 2" id="KW-0472">Membrane</keyword>
<keyword evidence="5" id="KW-1185">Reference proteome</keyword>
<comment type="subcellular location">
    <subcellularLocation>
        <location evidence="1">Cell outer membrane</location>
        <topology evidence="1">Multi-pass membrane protein</topology>
    </subcellularLocation>
</comment>
<evidence type="ECO:0000313" key="5">
    <source>
        <dbReference type="Proteomes" id="UP001597032"/>
    </source>
</evidence>
<keyword evidence="2" id="KW-1133">Transmembrane helix</keyword>
<dbReference type="PROSITE" id="PS52016">
    <property type="entry name" value="TONB_DEPENDENT_REC_3"/>
    <property type="match status" value="1"/>
</dbReference>
<dbReference type="Proteomes" id="UP001597032">
    <property type="component" value="Unassembled WGS sequence"/>
</dbReference>
<dbReference type="EMBL" id="JBHTIC010000002">
    <property type="protein sequence ID" value="MFD0760913.1"/>
    <property type="molecule type" value="Genomic_DNA"/>
</dbReference>
<dbReference type="PANTHER" id="PTHR34978:SF3">
    <property type="entry name" value="SLR0241 PROTEIN"/>
    <property type="match status" value="1"/>
</dbReference>